<gene>
    <name evidence="1" type="ORF">E4665_03420</name>
</gene>
<dbReference type="OrthoDB" id="1797229at2"/>
<evidence type="ECO:0000313" key="1">
    <source>
        <dbReference type="EMBL" id="TGA99393.1"/>
    </source>
</evidence>
<dbReference type="EMBL" id="SRJD01000003">
    <property type="protein sequence ID" value="TGA99393.1"/>
    <property type="molecule type" value="Genomic_DNA"/>
</dbReference>
<accession>A0A4Z0GQ85</accession>
<comment type="caution">
    <text evidence="1">The sequence shown here is derived from an EMBL/GenBank/DDBJ whole genome shotgun (WGS) entry which is preliminary data.</text>
</comment>
<name>A0A4Z0GQ85_9BACL</name>
<dbReference type="RefSeq" id="WP_135347417.1">
    <property type="nucleotide sequence ID" value="NZ_SRJD01000003.1"/>
</dbReference>
<evidence type="ECO:0000313" key="2">
    <source>
        <dbReference type="Proteomes" id="UP000298347"/>
    </source>
</evidence>
<reference evidence="1 2" key="1">
    <citation type="journal article" date="2015" name="Int. J. Syst. Evol. Microbiol.">
        <title>Sporolactobacillus shoreae sp. nov. and Sporolactobacillus spathodeae sp. nov., two spore-forming lactic acid bacteria isolated from tree barks in Thailand.</title>
        <authorList>
            <person name="Thamacharoensuk T."/>
            <person name="Kitahara M."/>
            <person name="Ohkuma M."/>
            <person name="Thongchul N."/>
            <person name="Tanasupawat S."/>
        </authorList>
    </citation>
    <scope>NUCLEOTIDE SEQUENCE [LARGE SCALE GENOMIC DNA]</scope>
    <source>
        <strain evidence="1 2">BK92</strain>
    </source>
</reference>
<dbReference type="Proteomes" id="UP000298347">
    <property type="component" value="Unassembled WGS sequence"/>
</dbReference>
<organism evidence="1 2">
    <name type="scientific">Sporolactobacillus shoreae</name>
    <dbReference type="NCBI Taxonomy" id="1465501"/>
    <lineage>
        <taxon>Bacteria</taxon>
        <taxon>Bacillati</taxon>
        <taxon>Bacillota</taxon>
        <taxon>Bacilli</taxon>
        <taxon>Bacillales</taxon>
        <taxon>Sporolactobacillaceae</taxon>
        <taxon>Sporolactobacillus</taxon>
    </lineage>
</organism>
<protein>
    <submittedName>
        <fullName evidence="1">Uncharacterized protein</fullName>
    </submittedName>
</protein>
<proteinExistence type="predicted"/>
<dbReference type="AlphaFoldDB" id="A0A4Z0GQ85"/>
<keyword evidence="2" id="KW-1185">Reference proteome</keyword>
<sequence length="207" mass="24220">MFRYHRELPESVYYDKRLEPIDEKICALLKERRSICGGNPGRPGEALLENWSRKYGIYENLLSALFSELRNEEEFKPRVEPKGFRKFLPVMQGVKKEDRFFYVTYIRQYDNASVLTLNRRQLVKEWAPFKPGMEDPGFLELDLGIQGYDCRSDAGSGSDGEFNMDFIISPALPDDYKELDLTFTEYERLPEKKATGNVVLIHLKNRE</sequence>